<dbReference type="InterPro" id="IPR003439">
    <property type="entry name" value="ABC_transporter-like_ATP-bd"/>
</dbReference>
<feature type="domain" description="ABC transporter" evidence="4">
    <location>
        <begin position="4"/>
        <end position="216"/>
    </location>
</feature>
<feature type="domain" description="ABC transporter" evidence="4">
    <location>
        <begin position="316"/>
        <end position="526"/>
    </location>
</feature>
<dbReference type="CDD" id="cd03221">
    <property type="entry name" value="ABCF_EF-3"/>
    <property type="match status" value="1"/>
</dbReference>
<dbReference type="GO" id="GO:0016887">
    <property type="term" value="F:ATP hydrolysis activity"/>
    <property type="evidence" value="ECO:0007669"/>
    <property type="project" value="InterPro"/>
</dbReference>
<gene>
    <name evidence="5" type="primary">yheS_3</name>
    <name evidence="5" type="ORF">ERS852406_01920</name>
</gene>
<evidence type="ECO:0000256" key="3">
    <source>
        <dbReference type="SAM" id="Coils"/>
    </source>
</evidence>
<dbReference type="InterPro" id="IPR051309">
    <property type="entry name" value="ABCF_ATPase"/>
</dbReference>
<dbReference type="PROSITE" id="PS00211">
    <property type="entry name" value="ABC_TRANSPORTER_1"/>
    <property type="match status" value="1"/>
</dbReference>
<dbReference type="PROSITE" id="PS50893">
    <property type="entry name" value="ABC_TRANSPORTER_2"/>
    <property type="match status" value="2"/>
</dbReference>
<proteinExistence type="predicted"/>
<dbReference type="InterPro" id="IPR003593">
    <property type="entry name" value="AAA+_ATPase"/>
</dbReference>
<feature type="coiled-coil region" evidence="3">
    <location>
        <begin position="269"/>
        <end position="296"/>
    </location>
</feature>
<accession>A0A174EW41</accession>
<dbReference type="InterPro" id="IPR017871">
    <property type="entry name" value="ABC_transporter-like_CS"/>
</dbReference>
<dbReference type="SUPFAM" id="SSF52540">
    <property type="entry name" value="P-loop containing nucleoside triphosphate hydrolases"/>
    <property type="match status" value="2"/>
</dbReference>
<organism evidence="5 6">
    <name type="scientific">Fusicatenibacter saccharivorans</name>
    <dbReference type="NCBI Taxonomy" id="1150298"/>
    <lineage>
        <taxon>Bacteria</taxon>
        <taxon>Bacillati</taxon>
        <taxon>Bacillota</taxon>
        <taxon>Clostridia</taxon>
        <taxon>Lachnospirales</taxon>
        <taxon>Lachnospiraceae</taxon>
        <taxon>Fusicatenibacter</taxon>
    </lineage>
</organism>
<evidence type="ECO:0000313" key="5">
    <source>
        <dbReference type="EMBL" id="CUO42193.1"/>
    </source>
</evidence>
<evidence type="ECO:0000256" key="2">
    <source>
        <dbReference type="ARBA" id="ARBA00022840"/>
    </source>
</evidence>
<dbReference type="InterPro" id="IPR027417">
    <property type="entry name" value="P-loop_NTPase"/>
</dbReference>
<dbReference type="RefSeq" id="WP_055227878.1">
    <property type="nucleotide sequence ID" value="NZ_CABJFB010000001.1"/>
</dbReference>
<dbReference type="GO" id="GO:0005524">
    <property type="term" value="F:ATP binding"/>
    <property type="evidence" value="ECO:0007669"/>
    <property type="project" value="UniProtKB-KW"/>
</dbReference>
<evidence type="ECO:0000256" key="1">
    <source>
        <dbReference type="ARBA" id="ARBA00022741"/>
    </source>
</evidence>
<evidence type="ECO:0000259" key="4">
    <source>
        <dbReference type="PROSITE" id="PS50893"/>
    </source>
</evidence>
<dbReference type="EMBL" id="CYYV01000009">
    <property type="protein sequence ID" value="CUO42193.1"/>
    <property type="molecule type" value="Genomic_DNA"/>
</dbReference>
<dbReference type="Gene3D" id="3.40.50.300">
    <property type="entry name" value="P-loop containing nucleotide triphosphate hydrolases"/>
    <property type="match status" value="2"/>
</dbReference>
<protein>
    <submittedName>
        <fullName evidence="5">Uncharacterized ABC transporter ATP-binding protein YheS</fullName>
    </submittedName>
</protein>
<name>A0A174EW41_9FIRM</name>
<dbReference type="Pfam" id="PF00005">
    <property type="entry name" value="ABC_tran"/>
    <property type="match status" value="2"/>
</dbReference>
<keyword evidence="1" id="KW-0547">Nucleotide-binding</keyword>
<keyword evidence="2 5" id="KW-0067">ATP-binding</keyword>
<evidence type="ECO:0000313" key="6">
    <source>
        <dbReference type="Proteomes" id="UP000095706"/>
    </source>
</evidence>
<dbReference type="AlphaFoldDB" id="A0A174EW41"/>
<reference evidence="5 6" key="1">
    <citation type="submission" date="2015-09" db="EMBL/GenBank/DDBJ databases">
        <authorList>
            <consortium name="Pathogen Informatics"/>
        </authorList>
    </citation>
    <scope>NUCLEOTIDE SEQUENCE [LARGE SCALE GENOMIC DNA]</scope>
    <source>
        <strain evidence="5 6">2789STDY5608849</strain>
    </source>
</reference>
<keyword evidence="3" id="KW-0175">Coiled coil</keyword>
<dbReference type="Proteomes" id="UP000095706">
    <property type="component" value="Unassembled WGS sequence"/>
</dbReference>
<sequence length="526" mass="60341">MAQINVSNLTFGYEGSYDTIFENVSFSIDTSWKLGFVGRNGKGKTTFLQLLLGKYEYQGAITRSVVFDYFPYPVKQKDLERTAAELMEDWKAGVESWRVLCELEKVDMDAELLYRPFGTLSFGERTRVMLAVLFSGENDFLLIDEPTNHLDQDAREIIKKYLASKKGFILVSHDRDLLDACIDHVLVLNRASIEVQSGNFSSWWENKEKADHFARMEHEKRVKEIGKLKAAADCSSRWAEKNENTKIGYDPAKEHDRSISTRSYIGAKTKKMQSRVKAYEERMDREIEKKEGLLKDIETVKDLKIMPLSHYKERLIECRDFSLKYRDGKEHVITGLNFELKQGDRVFLKGKNGCGKSSLIKYILTQNLQNSSNGGIEKRKITMSGCENLSGENIMATGTCSIASNLVISYINQDTSHLSGTLKEFAKKQEIDEPMLLSMLRSLDLDREQFVKNMEEFSEGQKKKVLIAASLLTPAYLYLWDEPLNYIDVFSRMQIEKLIAQFQPTMLIVEHDARFAKKLATKVVEL</sequence>
<dbReference type="SMART" id="SM00382">
    <property type="entry name" value="AAA"/>
    <property type="match status" value="2"/>
</dbReference>
<dbReference type="PANTHER" id="PTHR42855">
    <property type="entry name" value="ABC TRANSPORTER ATP-BINDING SUBUNIT"/>
    <property type="match status" value="1"/>
</dbReference>
<dbReference type="PANTHER" id="PTHR42855:SF2">
    <property type="entry name" value="DRUG RESISTANCE ABC TRANSPORTER,ATP-BINDING PROTEIN"/>
    <property type="match status" value="1"/>
</dbReference>